<proteinExistence type="predicted"/>
<gene>
    <name evidence="2" type="ORF">HERI1096_LOCUS33585</name>
    <name evidence="3" type="ORF">HERI1096_LOCUS33586</name>
</gene>
<dbReference type="EMBL" id="HBHX01060734">
    <property type="protein sequence ID" value="CAE0141000.1"/>
    <property type="molecule type" value="Transcribed_RNA"/>
</dbReference>
<feature type="compositionally biased region" description="Low complexity" evidence="1">
    <location>
        <begin position="15"/>
        <end position="29"/>
    </location>
</feature>
<reference evidence="3" key="1">
    <citation type="submission" date="2021-01" db="EMBL/GenBank/DDBJ databases">
        <authorList>
            <person name="Corre E."/>
            <person name="Pelletier E."/>
            <person name="Niang G."/>
            <person name="Scheremetjew M."/>
            <person name="Finn R."/>
            <person name="Kale V."/>
            <person name="Holt S."/>
            <person name="Cochrane G."/>
            <person name="Meng A."/>
            <person name="Brown T."/>
            <person name="Cohen L."/>
        </authorList>
    </citation>
    <scope>NUCLEOTIDE SEQUENCE</scope>
    <source>
        <strain evidence="3">CCMP281</strain>
    </source>
</reference>
<evidence type="ECO:0000313" key="2">
    <source>
        <dbReference type="EMBL" id="CAE0141000.1"/>
    </source>
</evidence>
<protein>
    <submittedName>
        <fullName evidence="3">Uncharacterized protein</fullName>
    </submittedName>
</protein>
<name>A0A6T9MZ86_9EUKA</name>
<feature type="region of interest" description="Disordered" evidence="1">
    <location>
        <begin position="157"/>
        <end position="217"/>
    </location>
</feature>
<feature type="region of interest" description="Disordered" evidence="1">
    <location>
        <begin position="1"/>
        <end position="37"/>
    </location>
</feature>
<dbReference type="AlphaFoldDB" id="A0A6T9MZ86"/>
<organism evidence="3">
    <name type="scientific">Haptolina ericina</name>
    <dbReference type="NCBI Taxonomy" id="156174"/>
    <lineage>
        <taxon>Eukaryota</taxon>
        <taxon>Haptista</taxon>
        <taxon>Haptophyta</taxon>
        <taxon>Prymnesiophyceae</taxon>
        <taxon>Prymnesiales</taxon>
        <taxon>Prymnesiaceae</taxon>
        <taxon>Haptolina</taxon>
    </lineage>
</organism>
<evidence type="ECO:0000256" key="1">
    <source>
        <dbReference type="SAM" id="MobiDB-lite"/>
    </source>
</evidence>
<sequence length="406" mass="43807">MNHFSALDPDPSPPQRDQQQQQAGQAHGWQGHDGRVARDALLRQGAVEEVRASLGPRLQEVTEWAFGRRERDLVCGRAVDAASEVMAAHPRADLETWVPQVGERGEALRVPACWEGVACARAMHRPGSVCAKEPCQSLYWHRVPSERQAAWGQAQFAEGTAGRPVGSPSRFGSTSALQAGRPTAIPDSVRHRHRSFSPLAETPSSPTAEGGGGWTPQMAAGQRAVFRQRTGSAGRDDAVARARMAASSGSAPGPPDVPVHPLAQYVEAIGALPAAHPTWDLLELPGGDKPGEIWYPLSWDQWQHSGCGRVRGWAQASEADQHSLSMVITAWYDEVDAIGAWGHSLYPSDIATRVEERVAERTRDGRAPPRWDALLAESVRGLGDVGLMRQTSGGNVSLICVPDRSL</sequence>
<evidence type="ECO:0000313" key="3">
    <source>
        <dbReference type="EMBL" id="CAE0141002.1"/>
    </source>
</evidence>
<accession>A0A6T9MZ86</accession>
<dbReference type="EMBL" id="HBHX01060735">
    <property type="protein sequence ID" value="CAE0141002.1"/>
    <property type="molecule type" value="Transcribed_RNA"/>
</dbReference>